<dbReference type="EMBL" id="NHZQ01000358">
    <property type="protein sequence ID" value="PSK40334.1"/>
    <property type="molecule type" value="Genomic_DNA"/>
</dbReference>
<name>A0A2P7YWL7_9PEZI</name>
<dbReference type="STRING" id="40998.A0A2P7YWL7"/>
<evidence type="ECO:0000313" key="2">
    <source>
        <dbReference type="Proteomes" id="UP000243723"/>
    </source>
</evidence>
<evidence type="ECO:0000313" key="1">
    <source>
        <dbReference type="EMBL" id="PSK40334.1"/>
    </source>
</evidence>
<dbReference type="InterPro" id="IPR021719">
    <property type="entry name" value="Prot_inh_I78"/>
</dbReference>
<dbReference type="PANTHER" id="PTHR39600">
    <property type="entry name" value="PEPTIDASE INHIBITOR I78 FAMILY PROTEIN"/>
    <property type="match status" value="1"/>
</dbReference>
<sequence length="80" mass="8877">MPLVVPGLQNNDGDQLSEWATKLMGKKIGDKHDETTFAKTDLPQKHRVIGPNQGMTMDFVPERLNVHVDESGVVKDVKHG</sequence>
<accession>A0A2P7YWL7</accession>
<dbReference type="Pfam" id="PF11720">
    <property type="entry name" value="Inhibitor_I78"/>
    <property type="match status" value="1"/>
</dbReference>
<dbReference type="OrthoDB" id="10013825at2759"/>
<reference evidence="1 2" key="1">
    <citation type="submission" date="2017-05" db="EMBL/GenBank/DDBJ databases">
        <title>Draft genome sequence of Elsinoe australis.</title>
        <authorList>
            <person name="Cheng Q."/>
        </authorList>
    </citation>
    <scope>NUCLEOTIDE SEQUENCE [LARGE SCALE GENOMIC DNA]</scope>
    <source>
        <strain evidence="1 2">NL1</strain>
    </source>
</reference>
<gene>
    <name evidence="1" type="ORF">B9Z65_36</name>
</gene>
<dbReference type="Proteomes" id="UP000243723">
    <property type="component" value="Unassembled WGS sequence"/>
</dbReference>
<comment type="caution">
    <text evidence="1">The sequence shown here is derived from an EMBL/GenBank/DDBJ whole genome shotgun (WGS) entry which is preliminary data.</text>
</comment>
<proteinExistence type="predicted"/>
<protein>
    <submittedName>
        <fullName evidence="1">Uncharacterized protein</fullName>
    </submittedName>
</protein>
<keyword evidence="2" id="KW-1185">Reference proteome</keyword>
<organism evidence="1 2">
    <name type="scientific">Elsinoe australis</name>
    <dbReference type="NCBI Taxonomy" id="40998"/>
    <lineage>
        <taxon>Eukaryota</taxon>
        <taxon>Fungi</taxon>
        <taxon>Dikarya</taxon>
        <taxon>Ascomycota</taxon>
        <taxon>Pezizomycotina</taxon>
        <taxon>Dothideomycetes</taxon>
        <taxon>Dothideomycetidae</taxon>
        <taxon>Myriangiales</taxon>
        <taxon>Elsinoaceae</taxon>
        <taxon>Elsinoe</taxon>
    </lineage>
</organism>
<dbReference type="Gene3D" id="3.30.10.10">
    <property type="entry name" value="Trypsin Inhibitor V, subunit A"/>
    <property type="match status" value="1"/>
</dbReference>
<dbReference type="PANTHER" id="PTHR39600:SF1">
    <property type="entry name" value="PEPTIDASE INHIBITOR I78 FAMILY PROTEIN"/>
    <property type="match status" value="1"/>
</dbReference>
<dbReference type="AlphaFoldDB" id="A0A2P7YWL7"/>